<dbReference type="EMBL" id="LJZO01000023">
    <property type="protein sequence ID" value="ROV95639.1"/>
    <property type="molecule type" value="Genomic_DNA"/>
</dbReference>
<comment type="caution">
    <text evidence="1">The sequence shown here is derived from an EMBL/GenBank/DDBJ whole genome shotgun (WGS) entry which is preliminary data.</text>
</comment>
<proteinExistence type="predicted"/>
<sequence length="104" mass="11128">MASLWSAGSAGSSRASWAAAVPHDVVGRLWADTFGKTRHILTKIKIYASTCGSEIQGPVSLRESQARLARQVSDSDLGVVPAPTAPQAARQMWLKVNFDFTPST</sequence>
<gene>
    <name evidence="1" type="ORF">VSDG_05322</name>
</gene>
<name>A0A423VX75_CYTCH</name>
<organism evidence="1 2">
    <name type="scientific">Cytospora chrysosperma</name>
    <name type="common">Cytospora canker fungus</name>
    <name type="synonym">Sphaeria chrysosperma</name>
    <dbReference type="NCBI Taxonomy" id="252740"/>
    <lineage>
        <taxon>Eukaryota</taxon>
        <taxon>Fungi</taxon>
        <taxon>Dikarya</taxon>
        <taxon>Ascomycota</taxon>
        <taxon>Pezizomycotina</taxon>
        <taxon>Sordariomycetes</taxon>
        <taxon>Sordariomycetidae</taxon>
        <taxon>Diaporthales</taxon>
        <taxon>Cytosporaceae</taxon>
        <taxon>Cytospora</taxon>
    </lineage>
</organism>
<keyword evidence="2" id="KW-1185">Reference proteome</keyword>
<evidence type="ECO:0000313" key="2">
    <source>
        <dbReference type="Proteomes" id="UP000284375"/>
    </source>
</evidence>
<reference evidence="1 2" key="1">
    <citation type="submission" date="2015-09" db="EMBL/GenBank/DDBJ databases">
        <title>Host preference determinants of Valsa canker pathogens revealed by comparative genomics.</title>
        <authorList>
            <person name="Yin Z."/>
            <person name="Huang L."/>
        </authorList>
    </citation>
    <scope>NUCLEOTIDE SEQUENCE [LARGE SCALE GENOMIC DNA]</scope>
    <source>
        <strain evidence="1 2">YSFL</strain>
    </source>
</reference>
<accession>A0A423VX75</accession>
<evidence type="ECO:0000313" key="1">
    <source>
        <dbReference type="EMBL" id="ROV95639.1"/>
    </source>
</evidence>
<dbReference type="AlphaFoldDB" id="A0A423VX75"/>
<dbReference type="Proteomes" id="UP000284375">
    <property type="component" value="Unassembled WGS sequence"/>
</dbReference>
<protein>
    <submittedName>
        <fullName evidence="1">Uncharacterized protein</fullName>
    </submittedName>
</protein>